<dbReference type="AlphaFoldDB" id="A0A6J4P7H2"/>
<reference evidence="1" key="1">
    <citation type="submission" date="2020-02" db="EMBL/GenBank/DDBJ databases">
        <authorList>
            <person name="Meier V. D."/>
        </authorList>
    </citation>
    <scope>NUCLEOTIDE SEQUENCE</scope>
    <source>
        <strain evidence="1">AVDCRST_MAG22</strain>
    </source>
</reference>
<accession>A0A6J4P7H2</accession>
<proteinExistence type="predicted"/>
<organism evidence="1">
    <name type="scientific">uncultured Rubrobacteraceae bacterium</name>
    <dbReference type="NCBI Taxonomy" id="349277"/>
    <lineage>
        <taxon>Bacteria</taxon>
        <taxon>Bacillati</taxon>
        <taxon>Actinomycetota</taxon>
        <taxon>Rubrobacteria</taxon>
        <taxon>Rubrobacterales</taxon>
        <taxon>Rubrobacteraceae</taxon>
        <taxon>environmental samples</taxon>
    </lineage>
</organism>
<evidence type="ECO:0000313" key="1">
    <source>
        <dbReference type="EMBL" id="CAA9408443.1"/>
    </source>
</evidence>
<gene>
    <name evidence="1" type="ORF">AVDCRST_MAG22-1703</name>
</gene>
<name>A0A6J4P7H2_9ACTN</name>
<sequence length="63" mass="7397">MTFPKTDKERRALIKRLASKKLSPEEVKRGSGKLPEEFWTMPRPKISNRSSLDALLKDREEIR</sequence>
<dbReference type="EMBL" id="CADCUV010000069">
    <property type="protein sequence ID" value="CAA9408443.1"/>
    <property type="molecule type" value="Genomic_DNA"/>
</dbReference>
<protein>
    <submittedName>
        <fullName evidence="1">Uncharacterized protein</fullName>
    </submittedName>
</protein>